<dbReference type="PIRSF" id="PIRSF037112">
    <property type="entry name" value="Antirestriction_ArdC"/>
    <property type="match status" value="1"/>
</dbReference>
<keyword evidence="4" id="KW-1185">Reference proteome</keyword>
<organism evidence="3 4">
    <name type="scientific">Humisphaera borealis</name>
    <dbReference type="NCBI Taxonomy" id="2807512"/>
    <lineage>
        <taxon>Bacteria</taxon>
        <taxon>Pseudomonadati</taxon>
        <taxon>Planctomycetota</taxon>
        <taxon>Phycisphaerae</taxon>
        <taxon>Tepidisphaerales</taxon>
        <taxon>Tepidisphaeraceae</taxon>
        <taxon>Humisphaera</taxon>
    </lineage>
</organism>
<dbReference type="EMBL" id="CP063458">
    <property type="protein sequence ID" value="QOV92100.1"/>
    <property type="molecule type" value="Genomic_DNA"/>
</dbReference>
<dbReference type="InterPro" id="IPR017113">
    <property type="entry name" value="Antirestriction_ArdC"/>
</dbReference>
<evidence type="ECO:0000313" key="3">
    <source>
        <dbReference type="EMBL" id="QOV92100.1"/>
    </source>
</evidence>
<dbReference type="Proteomes" id="UP000593765">
    <property type="component" value="Chromosome"/>
</dbReference>
<proteinExistence type="predicted"/>
<evidence type="ECO:0000259" key="2">
    <source>
        <dbReference type="Pfam" id="PF18818"/>
    </source>
</evidence>
<feature type="domain" description="Polyvalent protein metallopeptidase" evidence="2">
    <location>
        <begin position="157"/>
        <end position="273"/>
    </location>
</feature>
<name>A0A7M2X5L9_9BACT</name>
<sequence length="291" mass="32354">MSFDIYATITQQVTDMLEKGVAPWRSPILGRTSAGHPKNLDSGKPYRGVNVFLLAFTAYAKGYESSYWVTFNQAKDRGGSVKKGEKASMVVFWKQYETEDKQTGKETKIPVLRYYNVFNAAQCEGLEVPDAPKFEPIDFKPVEVAEAIAKGYQGAPALEHGGSKAFYRPSDDKVRMPEPTRFASGEEYYSTLFHEYAHSTGHSSRLDRKLDTDPKPFGSADYGKEELVAEMAAAFLCGHAGINPAVIENQTAYLQGWLKTLKSDKKLIISAAGQAQKAADWIRNEREPFAP</sequence>
<evidence type="ECO:0000313" key="4">
    <source>
        <dbReference type="Proteomes" id="UP000593765"/>
    </source>
</evidence>
<dbReference type="KEGG" id="hbs:IPV69_12395"/>
<dbReference type="Pfam" id="PF08401">
    <property type="entry name" value="ArdcN"/>
    <property type="match status" value="1"/>
</dbReference>
<gene>
    <name evidence="3" type="ORF">IPV69_12395</name>
</gene>
<evidence type="ECO:0000259" key="1">
    <source>
        <dbReference type="Pfam" id="PF08401"/>
    </source>
</evidence>
<protein>
    <submittedName>
        <fullName evidence="3">DUF1738 domain-containing protein</fullName>
    </submittedName>
</protein>
<dbReference type="GO" id="GO:0003697">
    <property type="term" value="F:single-stranded DNA binding"/>
    <property type="evidence" value="ECO:0007669"/>
    <property type="project" value="InterPro"/>
</dbReference>
<dbReference type="InterPro" id="IPR013610">
    <property type="entry name" value="ArdC_N"/>
</dbReference>
<dbReference type="RefSeq" id="WP_206295430.1">
    <property type="nucleotide sequence ID" value="NZ_CP063458.1"/>
</dbReference>
<reference evidence="3 4" key="1">
    <citation type="submission" date="2020-10" db="EMBL/GenBank/DDBJ databases">
        <title>Wide distribution of Phycisphaera-like planctomycetes from WD2101 soil group in peatlands and genome analysis of the first cultivated representative.</title>
        <authorList>
            <person name="Dedysh S.N."/>
            <person name="Beletsky A.V."/>
            <person name="Ivanova A."/>
            <person name="Kulichevskaya I.S."/>
            <person name="Suzina N.E."/>
            <person name="Philippov D.A."/>
            <person name="Rakitin A.L."/>
            <person name="Mardanov A.V."/>
            <person name="Ravin N.V."/>
        </authorList>
    </citation>
    <scope>NUCLEOTIDE SEQUENCE [LARGE SCALE GENOMIC DNA]</scope>
    <source>
        <strain evidence="3 4">M1803</strain>
    </source>
</reference>
<dbReference type="Pfam" id="PF18818">
    <property type="entry name" value="MPTase-PolyVal"/>
    <property type="match status" value="1"/>
</dbReference>
<accession>A0A7M2X5L9</accession>
<feature type="domain" description="N-terminal" evidence="1">
    <location>
        <begin position="4"/>
        <end position="118"/>
    </location>
</feature>
<dbReference type="AlphaFoldDB" id="A0A7M2X5L9"/>
<dbReference type="InterPro" id="IPR041459">
    <property type="entry name" value="MPTase-PolyVal"/>
</dbReference>